<organism evidence="1 2">
    <name type="scientific">Potamilus streckersoni</name>
    <dbReference type="NCBI Taxonomy" id="2493646"/>
    <lineage>
        <taxon>Eukaryota</taxon>
        <taxon>Metazoa</taxon>
        <taxon>Spiralia</taxon>
        <taxon>Lophotrochozoa</taxon>
        <taxon>Mollusca</taxon>
        <taxon>Bivalvia</taxon>
        <taxon>Autobranchia</taxon>
        <taxon>Heteroconchia</taxon>
        <taxon>Palaeoheterodonta</taxon>
        <taxon>Unionida</taxon>
        <taxon>Unionoidea</taxon>
        <taxon>Unionidae</taxon>
        <taxon>Ambleminae</taxon>
        <taxon>Lampsilini</taxon>
        <taxon>Potamilus</taxon>
    </lineage>
</organism>
<evidence type="ECO:0000313" key="2">
    <source>
        <dbReference type="Proteomes" id="UP001195483"/>
    </source>
</evidence>
<protein>
    <submittedName>
        <fullName evidence="1">Uncharacterized protein</fullName>
    </submittedName>
</protein>
<reference evidence="1" key="2">
    <citation type="journal article" date="2021" name="Genome Biol. Evol.">
        <title>Developing a high-quality reference genome for a parasitic bivalve with doubly uniparental inheritance (Bivalvia: Unionida).</title>
        <authorList>
            <person name="Smith C.H."/>
        </authorList>
    </citation>
    <scope>NUCLEOTIDE SEQUENCE</scope>
    <source>
        <strain evidence="1">CHS0354</strain>
        <tissue evidence="1">Mantle</tissue>
    </source>
</reference>
<dbReference type="Proteomes" id="UP001195483">
    <property type="component" value="Unassembled WGS sequence"/>
</dbReference>
<sequence length="72" mass="8494">MNSVGSFCDTHIRKVDFQILMVHTPVYEQVNDKSFRHTYTVQHNLIHSEGKHRVHNLLQIIDKRILSQLRGI</sequence>
<reference evidence="1" key="1">
    <citation type="journal article" date="2021" name="Genome Biol. Evol.">
        <title>A High-Quality Reference Genome for a Parasitic Bivalve with Doubly Uniparental Inheritance (Bivalvia: Unionida).</title>
        <authorList>
            <person name="Smith C.H."/>
        </authorList>
    </citation>
    <scope>NUCLEOTIDE SEQUENCE</scope>
    <source>
        <strain evidence="1">CHS0354</strain>
    </source>
</reference>
<proteinExistence type="predicted"/>
<accession>A0AAE0SU63</accession>
<evidence type="ECO:0000313" key="1">
    <source>
        <dbReference type="EMBL" id="KAK3598312.1"/>
    </source>
</evidence>
<keyword evidence="2" id="KW-1185">Reference proteome</keyword>
<name>A0AAE0SU63_9BIVA</name>
<dbReference type="EMBL" id="JAEAOA010001753">
    <property type="protein sequence ID" value="KAK3598312.1"/>
    <property type="molecule type" value="Genomic_DNA"/>
</dbReference>
<comment type="caution">
    <text evidence="1">The sequence shown here is derived from an EMBL/GenBank/DDBJ whole genome shotgun (WGS) entry which is preliminary data.</text>
</comment>
<gene>
    <name evidence="1" type="ORF">CHS0354_029221</name>
</gene>
<dbReference type="AlphaFoldDB" id="A0AAE0SU63"/>
<reference evidence="1" key="3">
    <citation type="submission" date="2023-05" db="EMBL/GenBank/DDBJ databases">
        <authorList>
            <person name="Smith C.H."/>
        </authorList>
    </citation>
    <scope>NUCLEOTIDE SEQUENCE</scope>
    <source>
        <strain evidence="1">CHS0354</strain>
        <tissue evidence="1">Mantle</tissue>
    </source>
</reference>